<evidence type="ECO:0000313" key="2">
    <source>
        <dbReference type="EMBL" id="CAI9948003.1"/>
    </source>
</evidence>
<gene>
    <name evidence="2" type="ORF">HINF_LOCUS35648</name>
    <name evidence="3" type="ORF">HINF_LOCUS67487</name>
</gene>
<dbReference type="EMBL" id="CAXDID020000466">
    <property type="protein sequence ID" value="CAL6094473.1"/>
    <property type="molecule type" value="Genomic_DNA"/>
</dbReference>
<feature type="region of interest" description="Disordered" evidence="1">
    <location>
        <begin position="14"/>
        <end position="36"/>
    </location>
</feature>
<comment type="caution">
    <text evidence="2">The sequence shown here is derived from an EMBL/GenBank/DDBJ whole genome shotgun (WGS) entry which is preliminary data.</text>
</comment>
<proteinExistence type="predicted"/>
<name>A0AA86Q1R9_9EUKA</name>
<sequence>MKQYQNKQTLNDLIKNNVKQTPQEPTQVTNNTTEGRSATDRFLNRVKVMNLCKEDFDYVHIYVDSTVAFKTQFGYNIGILRIIFFKDNKPVYAYKCPEDMPQTFANKIAPKIDRGQFQYFIIDNKLETVTNAVGEQIQYFPITCPMVVQAEVVDKLRLRQIAEARPKNTTTKSKMITADDFNGLDLDF</sequence>
<feature type="compositionally biased region" description="Polar residues" evidence="1">
    <location>
        <begin position="17"/>
        <end position="36"/>
    </location>
</feature>
<accession>A0AA86Q1R9</accession>
<protein>
    <submittedName>
        <fullName evidence="3">Hypothetical_protein</fullName>
    </submittedName>
</protein>
<reference evidence="3 4" key="2">
    <citation type="submission" date="2024-07" db="EMBL/GenBank/DDBJ databases">
        <authorList>
            <person name="Akdeniz Z."/>
        </authorList>
    </citation>
    <scope>NUCLEOTIDE SEQUENCE [LARGE SCALE GENOMIC DNA]</scope>
</reference>
<evidence type="ECO:0000256" key="1">
    <source>
        <dbReference type="SAM" id="MobiDB-lite"/>
    </source>
</evidence>
<keyword evidence="4" id="KW-1185">Reference proteome</keyword>
<reference evidence="2" key="1">
    <citation type="submission" date="2023-06" db="EMBL/GenBank/DDBJ databases">
        <authorList>
            <person name="Kurt Z."/>
        </authorList>
    </citation>
    <scope>NUCLEOTIDE SEQUENCE</scope>
</reference>
<organism evidence="2">
    <name type="scientific">Hexamita inflata</name>
    <dbReference type="NCBI Taxonomy" id="28002"/>
    <lineage>
        <taxon>Eukaryota</taxon>
        <taxon>Metamonada</taxon>
        <taxon>Diplomonadida</taxon>
        <taxon>Hexamitidae</taxon>
        <taxon>Hexamitinae</taxon>
        <taxon>Hexamita</taxon>
    </lineage>
</organism>
<dbReference type="AlphaFoldDB" id="A0AA86Q1R9"/>
<dbReference type="EMBL" id="CATOUU010000784">
    <property type="protein sequence ID" value="CAI9948003.1"/>
    <property type="molecule type" value="Genomic_DNA"/>
</dbReference>
<evidence type="ECO:0000313" key="4">
    <source>
        <dbReference type="Proteomes" id="UP001642409"/>
    </source>
</evidence>
<evidence type="ECO:0000313" key="3">
    <source>
        <dbReference type="EMBL" id="CAL6094473.1"/>
    </source>
</evidence>
<dbReference type="Proteomes" id="UP001642409">
    <property type="component" value="Unassembled WGS sequence"/>
</dbReference>